<keyword evidence="1" id="KW-1133">Transmembrane helix</keyword>
<feature type="transmembrane region" description="Helical" evidence="1">
    <location>
        <begin position="162"/>
        <end position="186"/>
    </location>
</feature>
<keyword evidence="3" id="KW-1185">Reference proteome</keyword>
<keyword evidence="1" id="KW-0472">Membrane</keyword>
<dbReference type="RefSeq" id="WP_167671338.1">
    <property type="nucleotide sequence ID" value="NZ_JAATJS010000001.1"/>
</dbReference>
<reference evidence="2 3" key="1">
    <citation type="submission" date="2020-03" db="EMBL/GenBank/DDBJ databases">
        <title>The genome sequence of Microvirga sp. c23x22.</title>
        <authorList>
            <person name="Zhang X."/>
        </authorList>
    </citation>
    <scope>NUCLEOTIDE SEQUENCE [LARGE SCALE GENOMIC DNA]</scope>
    <source>
        <strain evidence="3">c23x22</strain>
    </source>
</reference>
<feature type="transmembrane region" description="Helical" evidence="1">
    <location>
        <begin position="12"/>
        <end position="35"/>
    </location>
</feature>
<comment type="caution">
    <text evidence="2">The sequence shown here is derived from an EMBL/GenBank/DDBJ whole genome shotgun (WGS) entry which is preliminary data.</text>
</comment>
<dbReference type="EMBL" id="JAATJS010000001">
    <property type="protein sequence ID" value="NIX75453.1"/>
    <property type="molecule type" value="Genomic_DNA"/>
</dbReference>
<organism evidence="2 3">
    <name type="scientific">Microvirga terricola</name>
    <dbReference type="NCBI Taxonomy" id="2719797"/>
    <lineage>
        <taxon>Bacteria</taxon>
        <taxon>Pseudomonadati</taxon>
        <taxon>Pseudomonadota</taxon>
        <taxon>Alphaproteobacteria</taxon>
        <taxon>Hyphomicrobiales</taxon>
        <taxon>Methylobacteriaceae</taxon>
        <taxon>Microvirga</taxon>
    </lineage>
</organism>
<gene>
    <name evidence="2" type="ORF">HB375_02355</name>
</gene>
<proteinExistence type="predicted"/>
<feature type="transmembrane region" description="Helical" evidence="1">
    <location>
        <begin position="206"/>
        <end position="229"/>
    </location>
</feature>
<evidence type="ECO:0000313" key="2">
    <source>
        <dbReference type="EMBL" id="NIX75453.1"/>
    </source>
</evidence>
<feature type="transmembrane region" description="Helical" evidence="1">
    <location>
        <begin position="82"/>
        <end position="107"/>
    </location>
</feature>
<feature type="transmembrane region" description="Helical" evidence="1">
    <location>
        <begin position="41"/>
        <end position="61"/>
    </location>
</feature>
<protein>
    <submittedName>
        <fullName evidence="2">Uncharacterized protein</fullName>
    </submittedName>
</protein>
<keyword evidence="1" id="KW-0812">Transmembrane</keyword>
<sequence length="287" mass="31454">MDIDRHRPASIMLRSSVQIAALLIWGALPFLPMLIGLHWPTLTFVLLGGFLVLVLALPVLGGPVAFSAESPSILQKYLKRRAFLISFLLLSGTVLVCTELVLVARAMAERSHTSWLLAIASFQDAVVNLLSPYIPALERLPADLKHAGFEARISVVTGAFGIAYLASVILLAFTIPATVLSIVVLWRDPGPGWDLKERLNTSSQWFASLFGPSFFAPFAIYMVYIATGVQELPGRKEIFANFETYDLDLIYRATLAAGMGGLALPLMFVPCAMAWRVRMKQCEGRTA</sequence>
<evidence type="ECO:0000313" key="3">
    <source>
        <dbReference type="Proteomes" id="UP000707352"/>
    </source>
</evidence>
<feature type="transmembrane region" description="Helical" evidence="1">
    <location>
        <begin position="249"/>
        <end position="275"/>
    </location>
</feature>
<dbReference type="Proteomes" id="UP000707352">
    <property type="component" value="Unassembled WGS sequence"/>
</dbReference>
<evidence type="ECO:0000256" key="1">
    <source>
        <dbReference type="SAM" id="Phobius"/>
    </source>
</evidence>
<accession>A0ABX0V795</accession>
<name>A0ABX0V795_9HYPH</name>